<dbReference type="GO" id="GO:0046677">
    <property type="term" value="P:response to antibiotic"/>
    <property type="evidence" value="ECO:0007669"/>
    <property type="project" value="InterPro"/>
</dbReference>
<reference evidence="3 4" key="1">
    <citation type="journal article" date="2015" name="Genome Announc.">
        <title>Complete Genome Sequence of Pseudoxanthomonas suwonensis Strain J1, a Cellulose-Degrading Bacterium Isolated from Leaf- and Wood-Enriched Soil.</title>
        <authorList>
            <person name="Hou L."/>
            <person name="Jiang J."/>
            <person name="Xu Z."/>
            <person name="Zhou Y."/>
            <person name="Leung F.C."/>
        </authorList>
    </citation>
    <scope>NUCLEOTIDE SEQUENCE [LARGE SCALE GENOMIC DNA]</scope>
    <source>
        <strain evidence="3 4">J1</strain>
    </source>
</reference>
<dbReference type="InterPro" id="IPR000871">
    <property type="entry name" value="Beta-lactam_class-A"/>
</dbReference>
<dbReference type="InterPro" id="IPR012338">
    <property type="entry name" value="Beta-lactam/transpept-like"/>
</dbReference>
<dbReference type="Proteomes" id="UP000033067">
    <property type="component" value="Chromosome"/>
</dbReference>
<sequence length="343" mass="36646">MEQQAQEQAEAAPADAAAAWIAPLDEAVAAIDTRMPGRFGVHVSRFGDQAGTLDRGEDRAWYLSSTIKVPVAIAVLEAVDAGDLSLDEERVLAESDFVDGAGDMLQHRPGERFTIATLLEKSLRDSDSTATDMLIRRIGEDRLNRRIAAWVGDGFGPVTTILQVRYDAYGALHPGVKDLDNRQLLQLRQAEAGEPRLQALAALLGVPRSQLKADSLQAVFDDYYASGRNAATLPAFARLLERLVAGELLSESSTALLLGHMREIGTGGRRIQAGLPADADFAQKTGTQQQRACNVGILDPDRGRDGATVVVACAEDFGELAQAEQAFQALGRALAQAATDANG</sequence>
<dbReference type="PATRIC" id="fig|314722.6.peg.1473"/>
<dbReference type="GO" id="GO:0030655">
    <property type="term" value="P:beta-lactam antibiotic catabolic process"/>
    <property type="evidence" value="ECO:0007669"/>
    <property type="project" value="InterPro"/>
</dbReference>
<protein>
    <recommendedName>
        <fullName evidence="2">Beta-lactamase class A catalytic domain-containing protein</fullName>
    </recommendedName>
</protein>
<evidence type="ECO:0000313" key="3">
    <source>
        <dbReference type="EMBL" id="AKC88241.1"/>
    </source>
</evidence>
<dbReference type="KEGG" id="psuw:WQ53_06885"/>
<evidence type="ECO:0000256" key="1">
    <source>
        <dbReference type="ARBA" id="ARBA00001526"/>
    </source>
</evidence>
<organism evidence="3 4">
    <name type="scientific">Pseudoxanthomonas suwonensis</name>
    <dbReference type="NCBI Taxonomy" id="314722"/>
    <lineage>
        <taxon>Bacteria</taxon>
        <taxon>Pseudomonadati</taxon>
        <taxon>Pseudomonadota</taxon>
        <taxon>Gammaproteobacteria</taxon>
        <taxon>Lysobacterales</taxon>
        <taxon>Lysobacteraceae</taxon>
        <taxon>Pseudoxanthomonas</taxon>
    </lineage>
</organism>
<feature type="domain" description="Beta-lactamase class A catalytic" evidence="2">
    <location>
        <begin position="192"/>
        <end position="310"/>
    </location>
</feature>
<dbReference type="InterPro" id="IPR045155">
    <property type="entry name" value="Beta-lactam_cat"/>
</dbReference>
<dbReference type="EMBL" id="CP011144">
    <property type="protein sequence ID" value="AKC88241.1"/>
    <property type="molecule type" value="Genomic_DNA"/>
</dbReference>
<feature type="domain" description="Beta-lactamase class A catalytic" evidence="2">
    <location>
        <begin position="48"/>
        <end position="152"/>
    </location>
</feature>
<keyword evidence="4" id="KW-1185">Reference proteome</keyword>
<gene>
    <name evidence="3" type="ORF">WQ53_06885</name>
</gene>
<comment type="catalytic activity">
    <reaction evidence="1">
        <text>a beta-lactam + H2O = a substituted beta-amino acid</text>
        <dbReference type="Rhea" id="RHEA:20401"/>
        <dbReference type="ChEBI" id="CHEBI:15377"/>
        <dbReference type="ChEBI" id="CHEBI:35627"/>
        <dbReference type="ChEBI" id="CHEBI:140347"/>
        <dbReference type="EC" id="3.5.2.6"/>
    </reaction>
</comment>
<dbReference type="SUPFAM" id="SSF56601">
    <property type="entry name" value="beta-lactamase/transpeptidase-like"/>
    <property type="match status" value="1"/>
</dbReference>
<dbReference type="Pfam" id="PF13354">
    <property type="entry name" value="Beta-lactamase2"/>
    <property type="match status" value="2"/>
</dbReference>
<proteinExistence type="predicted"/>
<dbReference type="AlphaFoldDB" id="A0A0E3UPQ0"/>
<evidence type="ECO:0000259" key="2">
    <source>
        <dbReference type="Pfam" id="PF13354"/>
    </source>
</evidence>
<dbReference type="PANTHER" id="PTHR35333">
    <property type="entry name" value="BETA-LACTAMASE"/>
    <property type="match status" value="1"/>
</dbReference>
<dbReference type="Gene3D" id="3.40.710.10">
    <property type="entry name" value="DD-peptidase/beta-lactamase superfamily"/>
    <property type="match status" value="1"/>
</dbReference>
<accession>A0A0E3UPQ0</accession>
<dbReference type="GO" id="GO:0008800">
    <property type="term" value="F:beta-lactamase activity"/>
    <property type="evidence" value="ECO:0007669"/>
    <property type="project" value="UniProtKB-EC"/>
</dbReference>
<dbReference type="PANTHER" id="PTHR35333:SF4">
    <property type="entry name" value="SLR0121 PROTEIN"/>
    <property type="match status" value="1"/>
</dbReference>
<evidence type="ECO:0000313" key="4">
    <source>
        <dbReference type="Proteomes" id="UP000033067"/>
    </source>
</evidence>
<name>A0A0E3UPQ0_9GAMM</name>